<feature type="transmembrane region" description="Helical" evidence="1">
    <location>
        <begin position="114"/>
        <end position="139"/>
    </location>
</feature>
<feature type="transmembrane region" description="Helical" evidence="1">
    <location>
        <begin position="388"/>
        <end position="411"/>
    </location>
</feature>
<keyword evidence="1" id="KW-1133">Transmembrane helix</keyword>
<feature type="transmembrane region" description="Helical" evidence="1">
    <location>
        <begin position="244"/>
        <end position="266"/>
    </location>
</feature>
<reference evidence="2" key="1">
    <citation type="submission" date="2020-09" db="EMBL/GenBank/DDBJ databases">
        <title>A novel bacterium of genus Hazenella, isolated from South China Sea.</title>
        <authorList>
            <person name="Huang H."/>
            <person name="Mo K."/>
            <person name="Hu Y."/>
        </authorList>
    </citation>
    <scope>NUCLEOTIDE SEQUENCE</scope>
    <source>
        <strain evidence="2">IB182357</strain>
    </source>
</reference>
<dbReference type="RefSeq" id="WP_191141533.1">
    <property type="nucleotide sequence ID" value="NZ_JACXAH010000003.1"/>
</dbReference>
<keyword evidence="3" id="KW-1185">Reference proteome</keyword>
<feature type="transmembrane region" description="Helical" evidence="1">
    <location>
        <begin position="478"/>
        <end position="496"/>
    </location>
</feature>
<feature type="transmembrane region" description="Helical" evidence="1">
    <location>
        <begin position="74"/>
        <end position="93"/>
    </location>
</feature>
<feature type="transmembrane region" description="Helical" evidence="1">
    <location>
        <begin position="455"/>
        <end position="472"/>
    </location>
</feature>
<protein>
    <submittedName>
        <fullName evidence="2">Uncharacterized protein</fullName>
    </submittedName>
</protein>
<sequence length="506" mass="59336">MMHSWVIGRMILRTWMNRWWAVTKQSPVFGILPVLIFLSLMGIFLYMYDLSQDGLMEMLGVMELEAIFPLLENFALFSFIVVMVGLILLWQWVTNSGVLNRFMETLPVFKRSWAVGHLIPVMVLLISIFICLLFPTLLTLLKPFSFSVSKWIFIMGSFIMLLLLAVLLGLIWQQMIHLVTRWILKNRSANTHRIFHSFLFLFSIMIVVGGITQLYQKQILPYTYLPSYVFKEIVYSLYIDRGNAFIQMSGLLFSLFVSGLMLYWLFQREREWEPDDTNRWIPLKGLPFGQQQWLSIASLELKRIARDYETHLYTMIFLLFFITIGQLIPLAEDIMEPIYRNLYGKAIFYGLPFILSVYPLTSRNKNKEMRSVYYTLPLHLSKFTWGKIFVYGMIFPIISTLLMLCMLLFFQQSFPSLSMLIESYVYSTVMYTVAYSVGVLFPGNQTFVSTLVMNLLYVTISLPVVFLMQYLVQTLSMPWLILEVVFMLILLVLLTTQLEKRRVMIN</sequence>
<dbReference type="Proteomes" id="UP000661691">
    <property type="component" value="Unassembled WGS sequence"/>
</dbReference>
<evidence type="ECO:0000313" key="3">
    <source>
        <dbReference type="Proteomes" id="UP000661691"/>
    </source>
</evidence>
<feature type="transmembrane region" description="Helical" evidence="1">
    <location>
        <begin position="151"/>
        <end position="173"/>
    </location>
</feature>
<comment type="caution">
    <text evidence="2">The sequence shown here is derived from an EMBL/GenBank/DDBJ whole genome shotgun (WGS) entry which is preliminary data.</text>
</comment>
<accession>A0A926N895</accession>
<feature type="transmembrane region" description="Helical" evidence="1">
    <location>
        <begin position="28"/>
        <end position="48"/>
    </location>
</feature>
<feature type="transmembrane region" description="Helical" evidence="1">
    <location>
        <begin position="423"/>
        <end position="443"/>
    </location>
</feature>
<proteinExistence type="predicted"/>
<organism evidence="2 3">
    <name type="scientific">Polycladospora coralii</name>
    <dbReference type="NCBI Taxonomy" id="2771432"/>
    <lineage>
        <taxon>Bacteria</taxon>
        <taxon>Bacillati</taxon>
        <taxon>Bacillota</taxon>
        <taxon>Bacilli</taxon>
        <taxon>Bacillales</taxon>
        <taxon>Thermoactinomycetaceae</taxon>
        <taxon>Polycladospora</taxon>
    </lineage>
</organism>
<evidence type="ECO:0000256" key="1">
    <source>
        <dbReference type="SAM" id="Phobius"/>
    </source>
</evidence>
<dbReference type="AlphaFoldDB" id="A0A926N895"/>
<feature type="transmembrane region" description="Helical" evidence="1">
    <location>
        <begin position="312"/>
        <end position="330"/>
    </location>
</feature>
<keyword evidence="1" id="KW-0472">Membrane</keyword>
<gene>
    <name evidence="2" type="ORF">IC620_03595</name>
</gene>
<feature type="transmembrane region" description="Helical" evidence="1">
    <location>
        <begin position="194"/>
        <end position="215"/>
    </location>
</feature>
<dbReference type="EMBL" id="JACXAH010000003">
    <property type="protein sequence ID" value="MBD1371438.1"/>
    <property type="molecule type" value="Genomic_DNA"/>
</dbReference>
<name>A0A926N895_9BACL</name>
<evidence type="ECO:0000313" key="2">
    <source>
        <dbReference type="EMBL" id="MBD1371438.1"/>
    </source>
</evidence>
<feature type="transmembrane region" description="Helical" evidence="1">
    <location>
        <begin position="342"/>
        <end position="361"/>
    </location>
</feature>
<keyword evidence="1" id="KW-0812">Transmembrane</keyword>